<evidence type="ECO:0000313" key="1">
    <source>
        <dbReference type="EMBL" id="RNA07420.1"/>
    </source>
</evidence>
<gene>
    <name evidence="1" type="ORF">BpHYR1_048869</name>
</gene>
<name>A0A3M7Q7N1_BRAPC</name>
<dbReference type="Proteomes" id="UP000276133">
    <property type="component" value="Unassembled WGS sequence"/>
</dbReference>
<evidence type="ECO:0000313" key="2">
    <source>
        <dbReference type="Proteomes" id="UP000276133"/>
    </source>
</evidence>
<keyword evidence="2" id="KW-1185">Reference proteome</keyword>
<proteinExistence type="predicted"/>
<dbReference type="EMBL" id="REGN01007055">
    <property type="protein sequence ID" value="RNA07420.1"/>
    <property type="molecule type" value="Genomic_DNA"/>
</dbReference>
<reference evidence="1 2" key="1">
    <citation type="journal article" date="2018" name="Sci. Rep.">
        <title>Genomic signatures of local adaptation to the degree of environmental predictability in rotifers.</title>
        <authorList>
            <person name="Franch-Gras L."/>
            <person name="Hahn C."/>
            <person name="Garcia-Roger E.M."/>
            <person name="Carmona M.J."/>
            <person name="Serra M."/>
            <person name="Gomez A."/>
        </authorList>
    </citation>
    <scope>NUCLEOTIDE SEQUENCE [LARGE SCALE GENOMIC DNA]</scope>
    <source>
        <strain evidence="1">HYR1</strain>
    </source>
</reference>
<dbReference type="AlphaFoldDB" id="A0A3M7Q7N1"/>
<comment type="caution">
    <text evidence="1">The sequence shown here is derived from an EMBL/GenBank/DDBJ whole genome shotgun (WGS) entry which is preliminary data.</text>
</comment>
<organism evidence="1 2">
    <name type="scientific">Brachionus plicatilis</name>
    <name type="common">Marine rotifer</name>
    <name type="synonym">Brachionus muelleri</name>
    <dbReference type="NCBI Taxonomy" id="10195"/>
    <lineage>
        <taxon>Eukaryota</taxon>
        <taxon>Metazoa</taxon>
        <taxon>Spiralia</taxon>
        <taxon>Gnathifera</taxon>
        <taxon>Rotifera</taxon>
        <taxon>Eurotatoria</taxon>
        <taxon>Monogononta</taxon>
        <taxon>Pseudotrocha</taxon>
        <taxon>Ploima</taxon>
        <taxon>Brachionidae</taxon>
        <taxon>Brachionus</taxon>
    </lineage>
</organism>
<accession>A0A3M7Q7N1</accession>
<protein>
    <submittedName>
        <fullName evidence="1">Uncharacterized protein</fullName>
    </submittedName>
</protein>
<sequence>MAYLQLFCEQPFFIDIMKFFQNQEDVIFINSLCFLKNKIIDLFGSEEIFKSLNVNSPSQTKKFKKIFNDKLESEYKSISSVQINK</sequence>